<dbReference type="Proteomes" id="UP000198282">
    <property type="component" value="Unassembled WGS sequence"/>
</dbReference>
<protein>
    <submittedName>
        <fullName evidence="2">Protein N-acetyltransferase, RimJ/RimL family</fullName>
    </submittedName>
</protein>
<evidence type="ECO:0000259" key="1">
    <source>
        <dbReference type="PROSITE" id="PS51186"/>
    </source>
</evidence>
<dbReference type="PANTHER" id="PTHR43792:SF1">
    <property type="entry name" value="N-ACETYLTRANSFERASE DOMAIN-CONTAINING PROTEIN"/>
    <property type="match status" value="1"/>
</dbReference>
<sequence length="185" mass="20410">MALLTTARLTVRDWSPDDATEALTVYGAPEVTRWLSPAMTQINDEQAMRTTLESWLGLRDALIPPLGRWAIVRTSDQQVVGGLSLRYLPPDEEDIEIGWQLAPGAWGNGYATEAARALAGWAFSIGAHELVAVVRVNNERGAGTAKRIGMQWVGETDKYYETHLNVYRLWPSDLTAAEAADTLKL</sequence>
<feature type="domain" description="N-acetyltransferase" evidence="1">
    <location>
        <begin position="26"/>
        <end position="171"/>
    </location>
</feature>
<dbReference type="OrthoDB" id="3533156at2"/>
<dbReference type="Pfam" id="PF13302">
    <property type="entry name" value="Acetyltransf_3"/>
    <property type="match status" value="1"/>
</dbReference>
<reference evidence="2 3" key="1">
    <citation type="submission" date="2017-06" db="EMBL/GenBank/DDBJ databases">
        <authorList>
            <person name="Kim H.J."/>
            <person name="Triplett B.A."/>
        </authorList>
    </citation>
    <scope>NUCLEOTIDE SEQUENCE [LARGE SCALE GENOMIC DNA]</scope>
    <source>
        <strain evidence="2 3">CGMCC 4.2132</strain>
    </source>
</reference>
<name>A0A239K275_9ACTN</name>
<dbReference type="PROSITE" id="PS51186">
    <property type="entry name" value="GNAT"/>
    <property type="match status" value="1"/>
</dbReference>
<accession>A0A239K275</accession>
<dbReference type="RefSeq" id="WP_089209602.1">
    <property type="nucleotide sequence ID" value="NZ_FZOD01000025.1"/>
</dbReference>
<gene>
    <name evidence="2" type="ORF">SAMN05216276_102512</name>
</gene>
<proteinExistence type="predicted"/>
<dbReference type="PANTHER" id="PTHR43792">
    <property type="entry name" value="GNAT FAMILY, PUTATIVE (AFU_ORTHOLOGUE AFUA_3G00765)-RELATED-RELATED"/>
    <property type="match status" value="1"/>
</dbReference>
<dbReference type="GO" id="GO:0016747">
    <property type="term" value="F:acyltransferase activity, transferring groups other than amino-acyl groups"/>
    <property type="evidence" value="ECO:0007669"/>
    <property type="project" value="InterPro"/>
</dbReference>
<dbReference type="InterPro" id="IPR051531">
    <property type="entry name" value="N-acetyltransferase"/>
</dbReference>
<evidence type="ECO:0000313" key="3">
    <source>
        <dbReference type="Proteomes" id="UP000198282"/>
    </source>
</evidence>
<evidence type="ECO:0000313" key="2">
    <source>
        <dbReference type="EMBL" id="SNT11184.1"/>
    </source>
</evidence>
<dbReference type="SUPFAM" id="SSF55729">
    <property type="entry name" value="Acyl-CoA N-acyltransferases (Nat)"/>
    <property type="match status" value="1"/>
</dbReference>
<organism evidence="2 3">
    <name type="scientific">Streptosporangium subroseum</name>
    <dbReference type="NCBI Taxonomy" id="106412"/>
    <lineage>
        <taxon>Bacteria</taxon>
        <taxon>Bacillati</taxon>
        <taxon>Actinomycetota</taxon>
        <taxon>Actinomycetes</taxon>
        <taxon>Streptosporangiales</taxon>
        <taxon>Streptosporangiaceae</taxon>
        <taxon>Streptosporangium</taxon>
    </lineage>
</organism>
<keyword evidence="2" id="KW-0808">Transferase</keyword>
<dbReference type="InterPro" id="IPR000182">
    <property type="entry name" value="GNAT_dom"/>
</dbReference>
<keyword evidence="3" id="KW-1185">Reference proteome</keyword>
<dbReference type="InterPro" id="IPR016181">
    <property type="entry name" value="Acyl_CoA_acyltransferase"/>
</dbReference>
<dbReference type="AlphaFoldDB" id="A0A239K275"/>
<dbReference type="EMBL" id="FZOD01000025">
    <property type="protein sequence ID" value="SNT11184.1"/>
    <property type="molecule type" value="Genomic_DNA"/>
</dbReference>
<dbReference type="Gene3D" id="3.40.630.30">
    <property type="match status" value="1"/>
</dbReference>